<protein>
    <recommendedName>
        <fullName evidence="4">Stealth protein CR2 conserved region 2 domain-containing protein</fullName>
    </recommendedName>
</protein>
<evidence type="ECO:0000256" key="1">
    <source>
        <dbReference type="ARBA" id="ARBA00007583"/>
    </source>
</evidence>
<evidence type="ECO:0000256" key="2">
    <source>
        <dbReference type="ARBA" id="ARBA00022679"/>
    </source>
</evidence>
<organism evidence="5 6">
    <name type="scientific">Oxalobacter aliiformigenes</name>
    <dbReference type="NCBI Taxonomy" id="2946593"/>
    <lineage>
        <taxon>Bacteria</taxon>
        <taxon>Pseudomonadati</taxon>
        <taxon>Pseudomonadota</taxon>
        <taxon>Betaproteobacteria</taxon>
        <taxon>Burkholderiales</taxon>
        <taxon>Oxalobacteraceae</taxon>
        <taxon>Oxalobacter</taxon>
    </lineage>
</organism>
<dbReference type="RefSeq" id="WP_269265487.1">
    <property type="nucleotide sequence ID" value="NZ_CP098248.1"/>
</dbReference>
<dbReference type="Proteomes" id="UP001164794">
    <property type="component" value="Chromosome"/>
</dbReference>
<sequence length="335" mass="39607">MGSMTENRTYTPLEVDLVYLWCDGSDPSFAARKAARIAAFGHVLTEDNAGDVRYVQHDELRYSLRSAFENVPWIRHIFIVTDGQRPVWLKDHPKISVVDHRQIIPAERLPLFSSIAIEMYLDRIPGLSEHFLYANDDMFFNRPLEVSDFYDYDRCPLVWASREREKEMTRQVAADILDDDDRRDWLKTVVRAWMLYRKKRGLEIPFYTPAHSIDAYTKTFFRQTREDYPELEEANSAPFRTGDEISRVLFSYEMINTYECPVRFTGRVNFSARLRNRFFPVEMLTVMRDNVRKLKRDLGIFHPKTFCFNNVKAGNATESERLLQERFPRAAPWEK</sequence>
<reference evidence="5" key="1">
    <citation type="journal article" date="2022" name="Front. Microbiol.">
        <title>New perspectives on an old grouping: The genomic and phenotypic variability of Oxalobacter formigenes and the implications for calcium oxalate stone prevention.</title>
        <authorList>
            <person name="Chmiel J.A."/>
            <person name="Carr C."/>
            <person name="Stuivenberg G.A."/>
            <person name="Venema R."/>
            <person name="Chanyi R.M."/>
            <person name="Al K.F."/>
            <person name="Giguere D."/>
            <person name="Say H."/>
            <person name="Akouris P.P."/>
            <person name="Dominguez Romero S.A."/>
            <person name="Kwong A."/>
            <person name="Tai V."/>
            <person name="Koval S.F."/>
            <person name="Razvi H."/>
            <person name="Bjazevic J."/>
            <person name="Burton J.P."/>
        </authorList>
    </citation>
    <scope>NUCLEOTIDE SEQUENCE</scope>
    <source>
        <strain evidence="5">HOxNP-1</strain>
    </source>
</reference>
<dbReference type="EMBL" id="CP098248">
    <property type="protein sequence ID" value="WAV97906.1"/>
    <property type="molecule type" value="Genomic_DNA"/>
</dbReference>
<keyword evidence="3" id="KW-0270">Exopolysaccharide synthesis</keyword>
<evidence type="ECO:0000313" key="6">
    <source>
        <dbReference type="Proteomes" id="UP001164794"/>
    </source>
</evidence>
<gene>
    <name evidence="5" type="ORF">NB645_04050</name>
</gene>
<keyword evidence="2" id="KW-0808">Transferase</keyword>
<keyword evidence="6" id="KW-1185">Reference proteome</keyword>
<name>A0ABY7JKD6_9BURK</name>
<comment type="similarity">
    <text evidence="1">Belongs to the stealth family.</text>
</comment>
<dbReference type="InterPro" id="IPR021520">
    <property type="entry name" value="Stealth_CR2"/>
</dbReference>
<proteinExistence type="inferred from homology"/>
<dbReference type="Pfam" id="PF11380">
    <property type="entry name" value="Stealth_CR2"/>
    <property type="match status" value="1"/>
</dbReference>
<evidence type="ECO:0000313" key="5">
    <source>
        <dbReference type="EMBL" id="WAV97906.1"/>
    </source>
</evidence>
<feature type="domain" description="Stealth protein CR2 conserved region 2" evidence="4">
    <location>
        <begin position="53"/>
        <end position="153"/>
    </location>
</feature>
<dbReference type="PANTHER" id="PTHR24045:SF0">
    <property type="entry name" value="N-ACETYLGLUCOSAMINE-1-PHOSPHOTRANSFERASE SUBUNITS ALPHA_BETA"/>
    <property type="match status" value="1"/>
</dbReference>
<accession>A0ABY7JKD6</accession>
<evidence type="ECO:0000259" key="4">
    <source>
        <dbReference type="Pfam" id="PF11380"/>
    </source>
</evidence>
<dbReference type="InterPro" id="IPR047141">
    <property type="entry name" value="Stealth"/>
</dbReference>
<dbReference type="PANTHER" id="PTHR24045">
    <property type="match status" value="1"/>
</dbReference>
<evidence type="ECO:0000256" key="3">
    <source>
        <dbReference type="ARBA" id="ARBA00023169"/>
    </source>
</evidence>